<accession>A0AA88KHL0</accession>
<dbReference type="AlphaFoldDB" id="A0AA88KHL0"/>
<gene>
    <name evidence="1" type="ORF">C9374_006246</name>
</gene>
<dbReference type="Proteomes" id="UP000816034">
    <property type="component" value="Unassembled WGS sequence"/>
</dbReference>
<organism evidence="1 2">
    <name type="scientific">Naegleria lovaniensis</name>
    <name type="common">Amoeba</name>
    <dbReference type="NCBI Taxonomy" id="51637"/>
    <lineage>
        <taxon>Eukaryota</taxon>
        <taxon>Discoba</taxon>
        <taxon>Heterolobosea</taxon>
        <taxon>Tetramitia</taxon>
        <taxon>Eutetramitia</taxon>
        <taxon>Vahlkampfiidae</taxon>
        <taxon>Naegleria</taxon>
    </lineage>
</organism>
<keyword evidence="2" id="KW-1185">Reference proteome</keyword>
<protein>
    <submittedName>
        <fullName evidence="1">Uncharacterized protein</fullName>
    </submittedName>
</protein>
<dbReference type="EMBL" id="PYSW02000027">
    <property type="protein sequence ID" value="KAG2381257.1"/>
    <property type="molecule type" value="Genomic_DNA"/>
</dbReference>
<evidence type="ECO:0000313" key="1">
    <source>
        <dbReference type="EMBL" id="KAG2381257.1"/>
    </source>
</evidence>
<dbReference type="GeneID" id="68098700"/>
<proteinExistence type="predicted"/>
<evidence type="ECO:0000313" key="2">
    <source>
        <dbReference type="Proteomes" id="UP000816034"/>
    </source>
</evidence>
<reference evidence="1 2" key="1">
    <citation type="journal article" date="2018" name="BMC Genomics">
        <title>The genome of Naegleria lovaniensis, the basis for a comparative approach to unravel pathogenicity factors of the human pathogenic amoeba N. fowleri.</title>
        <authorList>
            <person name="Liechti N."/>
            <person name="Schurch N."/>
            <person name="Bruggmann R."/>
            <person name="Wittwer M."/>
        </authorList>
    </citation>
    <scope>NUCLEOTIDE SEQUENCE [LARGE SCALE GENOMIC DNA]</scope>
    <source>
        <strain evidence="1 2">ATCC 30569</strain>
    </source>
</reference>
<name>A0AA88KHL0_NAELO</name>
<comment type="caution">
    <text evidence="1">The sequence shown here is derived from an EMBL/GenBank/DDBJ whole genome shotgun (WGS) entry which is preliminary data.</text>
</comment>
<sequence>MFQKQFLYKHTSFGSLPSQTREAYTLLRQLLSLKYKFPLPMRNKYVHNVKESFSVVTLFGSEQEQRQLLNNVSKHDLPLLRKFTELPEEAYTLFDKRLYAPELYEQKSTDHPSSTTTESNEKI</sequence>
<dbReference type="RefSeq" id="XP_044546937.1">
    <property type="nucleotide sequence ID" value="XM_044696085.1"/>
</dbReference>